<evidence type="ECO:0000259" key="2">
    <source>
        <dbReference type="PROSITE" id="PS50004"/>
    </source>
</evidence>
<proteinExistence type="predicted"/>
<feature type="domain" description="C2" evidence="2">
    <location>
        <begin position="476"/>
        <end position="615"/>
    </location>
</feature>
<accession>A0A2A9MDY3</accession>
<evidence type="ECO:0000313" key="3">
    <source>
        <dbReference type="EMBL" id="PFH33590.1"/>
    </source>
</evidence>
<reference evidence="3 4" key="1">
    <citation type="submission" date="2017-09" db="EMBL/GenBank/DDBJ databases">
        <title>Genome sequencing of Besnoitia besnoiti strain Bb-Ger1.</title>
        <authorList>
            <person name="Schares G."/>
            <person name="Venepally P."/>
            <person name="Lorenzi H.A."/>
        </authorList>
    </citation>
    <scope>NUCLEOTIDE SEQUENCE [LARGE SCALE GENOMIC DNA]</scope>
    <source>
        <strain evidence="3 4">Bb-Ger1</strain>
    </source>
</reference>
<dbReference type="CDD" id="cd00030">
    <property type="entry name" value="C2"/>
    <property type="match status" value="1"/>
</dbReference>
<dbReference type="PANTHER" id="PTHR46436">
    <property type="entry name" value="CENTROSOMAL PROTEIN OF 76 KDA"/>
    <property type="match status" value="1"/>
</dbReference>
<comment type="caution">
    <text evidence="3">The sequence shown here is derived from an EMBL/GenBank/DDBJ whole genome shotgun (WGS) entry which is preliminary data.</text>
</comment>
<dbReference type="VEuPathDB" id="ToxoDB:BESB_078060"/>
<dbReference type="InterPro" id="IPR000008">
    <property type="entry name" value="C2_dom"/>
</dbReference>
<feature type="compositionally biased region" description="Basic and acidic residues" evidence="1">
    <location>
        <begin position="622"/>
        <end position="643"/>
    </location>
</feature>
<sequence>MGPRGVLWTACLQAIELRVCERVGRKRVTAADRVLLPCEAERSRMAKKKKNLKEVGHNQNAERANDKEIWGILEAPAEEEEDDDEEEEENVTEQDRAVKLFDFDAQGQKRKLTAYRADFGDDEYTSTDTTTTSGSSTTTSDTDSSAESYEFDDEDFAELQKLRRNNRPGAPMDPMSRLRMWESSFFINSFMNLENKQQYFFYTVTFGHVNRSRRIQGTLRRRTLYTPGYLLRPGEFKPLSAPLVIWPFKVFLLPYNQLKTFCVTIEMWRINELSFNTLYASAKLTLQDIVDSEQEFQILLKRKIPGKKKSYEVHKLRVSLMLTEVFDIDLSFDSWWFLPDKAMPQKIREVPKQLLFSVPIRGRSGDRNRRKTEVSTMNFWPNAGLFRYRGSLQSITNNYITVTLLYSRPKEWYRPPAHLGLCIMALKSVLQYPLFRGIVKKLTTDPRKFQQGELVGNIRCFIRSVGVHEYEEIPHRPAQPLAGAALVTQLNLREQYLVVRLFKCENLPAANADSYTSDPIVKIKWDAMVNTSNKRENTLRPVYNQNFYFPVRLLDPRERTNPILRQTALPLDLYTKGPIQFEVWDNDEFTSDFLGGSEVHLNSIWREGQWEERCLAEGMGQDDDKTRLPDGRPAEFATKRHADEEEEDEDDEDADEPLIDENIQRATVPYEWPYRTLVLRKILQLKGSALPASTQGTSTLWFEMFFIPPMPDNVELPDPPQVQSSNDVWMQVTKKWTGDFSKYQKMYREWFPQAPGDRRFLCTAEHMQTRGIFPLPSFVAPIAVPSQISAEGELLHWINNITFVSPPKQMRDGKIARWQVPSTILTTRKGGVNDHAVLLCCCLLGLDYDAYVCKGTTNNGQDEHVWVMTRHAGGWVMMWEVTTKKRYNLPYRWGYPSKGPPKGFAAKYEQQINENAEKFWEGMYLQEWYEWSLHQGQLAQAEAIANANAVPDVELYGDEFVSDEVVDPEMVLMEETENFDEERAYGAIGAVKSKVDKDKVLKVLRTQIEQLPITPMKVSRNQDTRRPPAGAGVCAPCVLHICLDVYISVCVSCFHAHMYMFVCL</sequence>
<dbReference type="InterPro" id="IPR035892">
    <property type="entry name" value="C2_domain_sf"/>
</dbReference>
<dbReference type="Pfam" id="PF24656">
    <property type="entry name" value="CEPT76_peptidase"/>
    <property type="match status" value="1"/>
</dbReference>
<dbReference type="SMART" id="SM00239">
    <property type="entry name" value="C2"/>
    <property type="match status" value="1"/>
</dbReference>
<keyword evidence="4" id="KW-1185">Reference proteome</keyword>
<feature type="region of interest" description="Disordered" evidence="1">
    <location>
        <begin position="121"/>
        <end position="150"/>
    </location>
</feature>
<dbReference type="PROSITE" id="PS50004">
    <property type="entry name" value="C2"/>
    <property type="match status" value="1"/>
</dbReference>
<organism evidence="3 4">
    <name type="scientific">Besnoitia besnoiti</name>
    <name type="common">Apicomplexan protozoan</name>
    <dbReference type="NCBI Taxonomy" id="94643"/>
    <lineage>
        <taxon>Eukaryota</taxon>
        <taxon>Sar</taxon>
        <taxon>Alveolata</taxon>
        <taxon>Apicomplexa</taxon>
        <taxon>Conoidasida</taxon>
        <taxon>Coccidia</taxon>
        <taxon>Eucoccidiorida</taxon>
        <taxon>Eimeriorina</taxon>
        <taxon>Sarcocystidae</taxon>
        <taxon>Besnoitia</taxon>
    </lineage>
</organism>
<dbReference type="Gene3D" id="3.10.620.30">
    <property type="match status" value="1"/>
</dbReference>
<dbReference type="SUPFAM" id="SSF49562">
    <property type="entry name" value="C2 domain (Calcium/lipid-binding domain, CaLB)"/>
    <property type="match status" value="1"/>
</dbReference>
<protein>
    <submittedName>
        <fullName evidence="3">Sma protein</fullName>
    </submittedName>
</protein>
<dbReference type="KEGG" id="bbes:BESB_078060"/>
<dbReference type="EMBL" id="NWUJ01000008">
    <property type="protein sequence ID" value="PFH33590.1"/>
    <property type="molecule type" value="Genomic_DNA"/>
</dbReference>
<dbReference type="Pfam" id="PF00168">
    <property type="entry name" value="C2"/>
    <property type="match status" value="1"/>
</dbReference>
<feature type="compositionally biased region" description="Low complexity" evidence="1">
    <location>
        <begin position="126"/>
        <end position="145"/>
    </location>
</feature>
<evidence type="ECO:0000313" key="4">
    <source>
        <dbReference type="Proteomes" id="UP000224006"/>
    </source>
</evidence>
<feature type="compositionally biased region" description="Acidic residues" evidence="1">
    <location>
        <begin position="644"/>
        <end position="659"/>
    </location>
</feature>
<dbReference type="AlphaFoldDB" id="A0A2A9MDY3"/>
<dbReference type="OrthoDB" id="5527234at2759"/>
<name>A0A2A9MDY3_BESBE</name>
<dbReference type="Proteomes" id="UP000224006">
    <property type="component" value="Chromosome VII"/>
</dbReference>
<gene>
    <name evidence="3" type="ORF">BESB_078060</name>
</gene>
<dbReference type="InterPro" id="IPR052299">
    <property type="entry name" value="CEP76"/>
</dbReference>
<dbReference type="Gene3D" id="2.60.40.150">
    <property type="entry name" value="C2 domain"/>
    <property type="match status" value="1"/>
</dbReference>
<feature type="region of interest" description="Disordered" evidence="1">
    <location>
        <begin position="76"/>
        <end position="99"/>
    </location>
</feature>
<feature type="region of interest" description="Disordered" evidence="1">
    <location>
        <begin position="618"/>
        <end position="659"/>
    </location>
</feature>
<dbReference type="RefSeq" id="XP_029217599.1">
    <property type="nucleotide sequence ID" value="XM_029366168.1"/>
</dbReference>
<dbReference type="PANTHER" id="PTHR46436:SF2">
    <property type="entry name" value="CHROMOSOME UNDETERMINED SCAFFOLD_119, WHOLE GENOME SHOTGUN SEQUENCE"/>
    <property type="match status" value="1"/>
</dbReference>
<dbReference type="GeneID" id="40312733"/>
<evidence type="ECO:0000256" key="1">
    <source>
        <dbReference type="SAM" id="MobiDB-lite"/>
    </source>
</evidence>
<dbReference type="InterPro" id="IPR056290">
    <property type="entry name" value="CEPT76/DRC7_peptidase-like_dom"/>
</dbReference>
<feature type="compositionally biased region" description="Acidic residues" evidence="1">
    <location>
        <begin position="76"/>
        <end position="92"/>
    </location>
</feature>